<feature type="compositionally biased region" description="Basic and acidic residues" evidence="1">
    <location>
        <begin position="143"/>
        <end position="154"/>
    </location>
</feature>
<proteinExistence type="predicted"/>
<dbReference type="Proteomes" id="UP000023152">
    <property type="component" value="Unassembled WGS sequence"/>
</dbReference>
<accession>X6NQ43</accession>
<evidence type="ECO:0000313" key="3">
    <source>
        <dbReference type="Proteomes" id="UP000023152"/>
    </source>
</evidence>
<feature type="compositionally biased region" description="Polar residues" evidence="1">
    <location>
        <begin position="112"/>
        <end position="128"/>
    </location>
</feature>
<protein>
    <submittedName>
        <fullName evidence="2">Uncharacterized protein</fullName>
    </submittedName>
</protein>
<keyword evidence="3" id="KW-1185">Reference proteome</keyword>
<reference evidence="2 3" key="1">
    <citation type="journal article" date="2013" name="Curr. Biol.">
        <title>The Genome of the Foraminiferan Reticulomyxa filosa.</title>
        <authorList>
            <person name="Glockner G."/>
            <person name="Hulsmann N."/>
            <person name="Schleicher M."/>
            <person name="Noegel A.A."/>
            <person name="Eichinger L."/>
            <person name="Gallinger C."/>
            <person name="Pawlowski J."/>
            <person name="Sierra R."/>
            <person name="Euteneuer U."/>
            <person name="Pillet L."/>
            <person name="Moustafa A."/>
            <person name="Platzer M."/>
            <person name="Groth M."/>
            <person name="Szafranski K."/>
            <person name="Schliwa M."/>
        </authorList>
    </citation>
    <scope>NUCLEOTIDE SEQUENCE [LARGE SCALE GENOMIC DNA]</scope>
</reference>
<feature type="compositionally biased region" description="Low complexity" evidence="1">
    <location>
        <begin position="129"/>
        <end position="140"/>
    </location>
</feature>
<name>X6NQ43_RETFI</name>
<feature type="compositionally biased region" description="Polar residues" evidence="1">
    <location>
        <begin position="155"/>
        <end position="170"/>
    </location>
</feature>
<evidence type="ECO:0000256" key="1">
    <source>
        <dbReference type="SAM" id="MobiDB-lite"/>
    </source>
</evidence>
<comment type="caution">
    <text evidence="2">The sequence shown here is derived from an EMBL/GenBank/DDBJ whole genome shotgun (WGS) entry which is preliminary data.</text>
</comment>
<organism evidence="2 3">
    <name type="scientific">Reticulomyxa filosa</name>
    <dbReference type="NCBI Taxonomy" id="46433"/>
    <lineage>
        <taxon>Eukaryota</taxon>
        <taxon>Sar</taxon>
        <taxon>Rhizaria</taxon>
        <taxon>Retaria</taxon>
        <taxon>Foraminifera</taxon>
        <taxon>Monothalamids</taxon>
        <taxon>Reticulomyxidae</taxon>
        <taxon>Reticulomyxa</taxon>
    </lineage>
</organism>
<evidence type="ECO:0000313" key="2">
    <source>
        <dbReference type="EMBL" id="ETO28146.1"/>
    </source>
</evidence>
<dbReference type="EMBL" id="ASPP01006833">
    <property type="protein sequence ID" value="ETO28146.1"/>
    <property type="molecule type" value="Genomic_DNA"/>
</dbReference>
<gene>
    <name evidence="2" type="ORF">RFI_08985</name>
</gene>
<feature type="region of interest" description="Disordered" evidence="1">
    <location>
        <begin position="112"/>
        <end position="170"/>
    </location>
</feature>
<sequence>MLFSIALKEEIQHVKECLPLKSNQHIIDALIRNDLNIQRTVNALMDLENNPSLLLIEHSSKLTQQQLQKMLKHPHILRALSQFIGRQSVPSVIQKRIEEKMKADAKIGQSLSLFPSSSKQGNRFQQGQSTNINTNTNTSDDNNDIHRSDDKTDNDSNPFSQSSRQSHPLTKNTVSKKELKLLALCEKLLEIRPQDRSYSRNGNEEDRKKQLEDMKNYILRCLDFMLTPIPCKTFAKFWRHKLLVVIFTPTGTSFKFQSFDFFFLPLFF</sequence>
<dbReference type="AlphaFoldDB" id="X6NQ43"/>